<dbReference type="AlphaFoldDB" id="A0A6M3LV07"/>
<evidence type="ECO:0000313" key="1">
    <source>
        <dbReference type="EMBL" id="QJA97404.1"/>
    </source>
</evidence>
<protein>
    <submittedName>
        <fullName evidence="1">Uncharacterized protein</fullName>
    </submittedName>
</protein>
<gene>
    <name evidence="1" type="ORF">MM415B06282_0002</name>
</gene>
<organism evidence="1">
    <name type="scientific">viral metagenome</name>
    <dbReference type="NCBI Taxonomy" id="1070528"/>
    <lineage>
        <taxon>unclassified sequences</taxon>
        <taxon>metagenomes</taxon>
        <taxon>organismal metagenomes</taxon>
    </lineage>
</organism>
<proteinExistence type="predicted"/>
<reference evidence="1" key="1">
    <citation type="submission" date="2020-03" db="EMBL/GenBank/DDBJ databases">
        <title>The deep terrestrial virosphere.</title>
        <authorList>
            <person name="Holmfeldt K."/>
            <person name="Nilsson E."/>
            <person name="Simone D."/>
            <person name="Lopez-Fernandez M."/>
            <person name="Wu X."/>
            <person name="de Brujin I."/>
            <person name="Lundin D."/>
            <person name="Andersson A."/>
            <person name="Bertilsson S."/>
            <person name="Dopson M."/>
        </authorList>
    </citation>
    <scope>NUCLEOTIDE SEQUENCE</scope>
    <source>
        <strain evidence="1">MM415B06282</strain>
    </source>
</reference>
<sequence length="74" mass="8404">MRPLWSYWEGSEPANTVWTMQSEGEMNFITEYDLSLFEVDDACPLCGERLEITGNIVFCGCCGCGKDRREKNNG</sequence>
<accession>A0A6M3LV07</accession>
<name>A0A6M3LV07_9ZZZZ</name>
<dbReference type="EMBL" id="MT143491">
    <property type="protein sequence ID" value="QJA97404.1"/>
    <property type="molecule type" value="Genomic_DNA"/>
</dbReference>